<dbReference type="GO" id="GO:0008757">
    <property type="term" value="F:S-adenosylmethionine-dependent methyltransferase activity"/>
    <property type="evidence" value="ECO:0007669"/>
    <property type="project" value="InterPro"/>
</dbReference>
<keyword evidence="2" id="KW-0489">Methyltransferase</keyword>
<comment type="caution">
    <text evidence="2">The sequence shown here is derived from an EMBL/GenBank/DDBJ whole genome shotgun (WGS) entry which is preliminary data.</text>
</comment>
<gene>
    <name evidence="2" type="ORF">FEK34_03455</name>
</gene>
<evidence type="ECO:0000313" key="3">
    <source>
        <dbReference type="Proteomes" id="UP000306378"/>
    </source>
</evidence>
<dbReference type="AlphaFoldDB" id="A0A5R8NX06"/>
<dbReference type="Pfam" id="PF08241">
    <property type="entry name" value="Methyltransf_11"/>
    <property type="match status" value="1"/>
</dbReference>
<accession>A0A5R8NX06</accession>
<dbReference type="Gene3D" id="3.40.50.150">
    <property type="entry name" value="Vaccinia Virus protein VP39"/>
    <property type="match status" value="1"/>
</dbReference>
<dbReference type="SUPFAM" id="SSF53335">
    <property type="entry name" value="S-adenosyl-L-methionine-dependent methyltransferases"/>
    <property type="match status" value="1"/>
</dbReference>
<dbReference type="PANTHER" id="PTHR43591:SF99">
    <property type="entry name" value="OS06G0646000 PROTEIN"/>
    <property type="match status" value="1"/>
</dbReference>
<dbReference type="Proteomes" id="UP000306378">
    <property type="component" value="Unassembled WGS sequence"/>
</dbReference>
<evidence type="ECO:0000313" key="2">
    <source>
        <dbReference type="EMBL" id="TLF80771.1"/>
    </source>
</evidence>
<protein>
    <submittedName>
        <fullName evidence="2">Methyltransferase domain-containing protein</fullName>
    </submittedName>
</protein>
<dbReference type="InterPro" id="IPR029063">
    <property type="entry name" value="SAM-dependent_MTases_sf"/>
</dbReference>
<dbReference type="InterPro" id="IPR013216">
    <property type="entry name" value="Methyltransf_11"/>
</dbReference>
<dbReference type="PANTHER" id="PTHR43591">
    <property type="entry name" value="METHYLTRANSFERASE"/>
    <property type="match status" value="1"/>
</dbReference>
<proteinExistence type="predicted"/>
<keyword evidence="2" id="KW-0808">Transferase</keyword>
<feature type="domain" description="Methyltransferase type 11" evidence="1">
    <location>
        <begin position="99"/>
        <end position="195"/>
    </location>
</feature>
<organism evidence="2 3">
    <name type="scientific">Nocardia cyriacigeorgica</name>
    <dbReference type="NCBI Taxonomy" id="135487"/>
    <lineage>
        <taxon>Bacteria</taxon>
        <taxon>Bacillati</taxon>
        <taxon>Actinomycetota</taxon>
        <taxon>Actinomycetes</taxon>
        <taxon>Mycobacteriales</taxon>
        <taxon>Nocardiaceae</taxon>
        <taxon>Nocardia</taxon>
    </lineage>
</organism>
<dbReference type="CDD" id="cd02440">
    <property type="entry name" value="AdoMet_MTases"/>
    <property type="match status" value="1"/>
</dbReference>
<evidence type="ECO:0000259" key="1">
    <source>
        <dbReference type="Pfam" id="PF08241"/>
    </source>
</evidence>
<name>A0A5R8NX06_9NOCA</name>
<dbReference type="RefSeq" id="WP_138446422.1">
    <property type="nucleotide sequence ID" value="NZ_VBUT01000002.1"/>
</dbReference>
<reference evidence="2 3" key="1">
    <citation type="submission" date="2019-05" db="EMBL/GenBank/DDBJ databases">
        <title>Genomes sequences of two Nocardia cyriacigeorgica environmental isolates, type strains Nocardia asteroides ATCC 19247 and Nocardia cyriacigeorgica DSM 44484.</title>
        <authorList>
            <person name="Vautrin F."/>
            <person name="Bergeron E."/>
            <person name="Dubost A."/>
            <person name="Abrouk D."/>
            <person name="Rodriguez Nava V."/>
            <person name="Pujic P."/>
        </authorList>
    </citation>
    <scope>NUCLEOTIDE SEQUENCE [LARGE SCALE GENOMIC DNA]</scope>
    <source>
        <strain evidence="2 3">EML 446</strain>
    </source>
</reference>
<dbReference type="EMBL" id="VBUT01000002">
    <property type="protein sequence ID" value="TLF80771.1"/>
    <property type="molecule type" value="Genomic_DNA"/>
</dbReference>
<dbReference type="GO" id="GO:0032259">
    <property type="term" value="P:methylation"/>
    <property type="evidence" value="ECO:0007669"/>
    <property type="project" value="UniProtKB-KW"/>
</dbReference>
<sequence>MITQQKTPALARLTELIDKARFPRVEVCADGYADVLGGTAPPARTFAQRLMRTTAYSTGYQALRPLGLRLAGGPNAPGRDRDREQVADALALVPGRVVVDIGCGPGNFTGWFGTRVAPNGCAIGIDASRQMLHRACADNGGESVAYLRADAEDLPLRDGVADAVTCLAALYLINDPHRALSEIARILRPGGRVVVLTSLAPGGVDSLRSRAIGGAGGVRMFGRDEITSALSDLGFTSIDQWCGGLAQKVTATKS</sequence>